<dbReference type="PANTHER" id="PTHR46570">
    <property type="entry name" value="TUBULIN--TYROSINE LIGASE"/>
    <property type="match status" value="1"/>
</dbReference>
<comment type="cofactor">
    <cofactor evidence="2">
        <name>K(+)</name>
        <dbReference type="ChEBI" id="CHEBI:29103"/>
    </cofactor>
</comment>
<reference evidence="15 16" key="1">
    <citation type="journal article" date="2018" name="BMC Genomics">
        <title>Genomic comparison of Trypanosoma conorhini and Trypanosoma rangeli to Trypanosoma cruzi strains of high and low virulence.</title>
        <authorList>
            <person name="Bradwell K.R."/>
            <person name="Koparde V.N."/>
            <person name="Matveyev A.V."/>
            <person name="Serrano M.G."/>
            <person name="Alves J.M."/>
            <person name="Parikh H."/>
            <person name="Huang B."/>
            <person name="Lee V."/>
            <person name="Espinosa-Alvarez O."/>
            <person name="Ortiz P.A."/>
            <person name="Costa-Martins A.G."/>
            <person name="Teixeira M.M."/>
            <person name="Buck G.A."/>
        </authorList>
    </citation>
    <scope>NUCLEOTIDE SEQUENCE [LARGE SCALE GENOMIC DNA]</scope>
    <source>
        <strain evidence="15 16">025E</strain>
    </source>
</reference>
<keyword evidence="6" id="KW-0547">Nucleotide-binding</keyword>
<sequence>MARTHELSYSSAASGAPFRGGGLPPAASISPPCVVKMRPSGAAVGSEGERRKKAYAPSTTSPSPRNTCATRSSSPGVSVRRRPRLLAVMKNMGSFYAEMAEQLVSTGEWESVLVTRSCTGSELVVASHGRPLRLEHVTLLLGEKIPAEKFVASRRLLTERDDKHRGGRRARDVDGPRNVDVLCVVNCVEKLRCITLKGSMVSTLLAYHSESWEELGDYLPVTFQVIPRKPRLDERRMLLATLRKRSRRDALWIAKSSSGCHGDGVEIFRNDEKSVIKMLNYIDGQKESHMWVVQCYIDRPLLYHRRKFDLRFWVLLCADRYEIYVYKQLVMRMSSVEYSPQSATSRTAVGRLAHITNHCVQAQGKVFEAFEEGNELWGQHLDAVVRYKGKRLLKKGIMHDGANPHLEPSLVSTILPQIYHIAVETLLAARRSIPTGRSPYMTPCFQLFGYDFLLDEWLRAWLLEINGAPGVADRLLPALVADTIEIALTPFFPNTTKAAIQRSGITQGNGYVKVYP</sequence>
<evidence type="ECO:0000256" key="6">
    <source>
        <dbReference type="ARBA" id="ARBA00022741"/>
    </source>
</evidence>
<dbReference type="OrthoDB" id="18862at2759"/>
<keyword evidence="7" id="KW-0067">ATP-binding</keyword>
<dbReference type="Pfam" id="PF03133">
    <property type="entry name" value="TTL"/>
    <property type="match status" value="1"/>
</dbReference>
<comment type="subunit">
    <text evidence="4">Monomer.</text>
</comment>
<dbReference type="RefSeq" id="XP_029225510.1">
    <property type="nucleotide sequence ID" value="XM_029374371.1"/>
</dbReference>
<dbReference type="GO" id="GO:0005876">
    <property type="term" value="C:spindle microtubule"/>
    <property type="evidence" value="ECO:0007669"/>
    <property type="project" value="TreeGrafter"/>
</dbReference>
<dbReference type="AlphaFoldDB" id="A0A3S5IRH0"/>
<dbReference type="GO" id="GO:0005524">
    <property type="term" value="F:ATP binding"/>
    <property type="evidence" value="ECO:0007669"/>
    <property type="project" value="UniProtKB-KW"/>
</dbReference>
<evidence type="ECO:0000256" key="4">
    <source>
        <dbReference type="ARBA" id="ARBA00011245"/>
    </source>
</evidence>
<protein>
    <recommendedName>
        <fullName evidence="12">Tubulin--tyrosine ligase</fullName>
        <ecNumber evidence="11">6.3.2.25</ecNumber>
    </recommendedName>
</protein>
<evidence type="ECO:0000256" key="7">
    <source>
        <dbReference type="ARBA" id="ARBA00022840"/>
    </source>
</evidence>
<comment type="caution">
    <text evidence="15">The sequence shown here is derived from an EMBL/GenBank/DDBJ whole genome shotgun (WGS) entry which is preliminary data.</text>
</comment>
<evidence type="ECO:0000256" key="5">
    <source>
        <dbReference type="ARBA" id="ARBA00022598"/>
    </source>
</evidence>
<accession>A0A3S5IRH0</accession>
<feature type="region of interest" description="Disordered" evidence="14">
    <location>
        <begin position="29"/>
        <end position="80"/>
    </location>
</feature>
<gene>
    <name evidence="15" type="ORF">Tco025E_07506</name>
</gene>
<comment type="catalytic activity">
    <reaction evidence="13">
        <text>C-terminal L-alpha-aminoacyl-L-glutamyl-L-glutamyl-[tubulin] + L-tyrosine + ATP = C-terminal L-alpha-aminoacyl-L-glutamyl-L-glutamyl-L-tyrosyl-[tubulin] + ADP + phosphate + H(+)</text>
        <dbReference type="Rhea" id="RHEA:17605"/>
        <dbReference type="Rhea" id="RHEA-COMP:16434"/>
        <dbReference type="Rhea" id="RHEA-COMP:16435"/>
        <dbReference type="ChEBI" id="CHEBI:15378"/>
        <dbReference type="ChEBI" id="CHEBI:30616"/>
        <dbReference type="ChEBI" id="CHEBI:43474"/>
        <dbReference type="ChEBI" id="CHEBI:58315"/>
        <dbReference type="ChEBI" id="CHEBI:149554"/>
        <dbReference type="ChEBI" id="CHEBI:149555"/>
        <dbReference type="ChEBI" id="CHEBI:456216"/>
        <dbReference type="EC" id="6.3.2.25"/>
    </reaction>
</comment>
<dbReference type="SUPFAM" id="SSF56059">
    <property type="entry name" value="Glutathione synthetase ATP-binding domain-like"/>
    <property type="match status" value="1"/>
</dbReference>
<keyword evidence="16" id="KW-1185">Reference proteome</keyword>
<keyword evidence="8" id="KW-0460">Magnesium</keyword>
<dbReference type="Gene3D" id="3.30.470.20">
    <property type="entry name" value="ATP-grasp fold, B domain"/>
    <property type="match status" value="1"/>
</dbReference>
<feature type="compositionally biased region" description="Polar residues" evidence="14">
    <location>
        <begin position="57"/>
        <end position="70"/>
    </location>
</feature>
<evidence type="ECO:0000256" key="9">
    <source>
        <dbReference type="ARBA" id="ARBA00022958"/>
    </source>
</evidence>
<evidence type="ECO:0000256" key="14">
    <source>
        <dbReference type="SAM" id="MobiDB-lite"/>
    </source>
</evidence>
<evidence type="ECO:0000256" key="8">
    <source>
        <dbReference type="ARBA" id="ARBA00022842"/>
    </source>
</evidence>
<dbReference type="Proteomes" id="UP000284403">
    <property type="component" value="Unassembled WGS sequence"/>
</dbReference>
<name>A0A3S5IRH0_9TRYP</name>
<dbReference type="GO" id="GO:0004835">
    <property type="term" value="F:tubulin-tyrosine ligase activity"/>
    <property type="evidence" value="ECO:0007669"/>
    <property type="project" value="UniProtKB-EC"/>
</dbReference>
<dbReference type="PANTHER" id="PTHR46570:SF1">
    <property type="entry name" value="TUBULIN--TYROSINE LIGASE"/>
    <property type="match status" value="1"/>
</dbReference>
<evidence type="ECO:0000256" key="3">
    <source>
        <dbReference type="ARBA" id="ARBA00006820"/>
    </source>
</evidence>
<evidence type="ECO:0000256" key="12">
    <source>
        <dbReference type="ARBA" id="ARBA00041021"/>
    </source>
</evidence>
<comment type="function">
    <text evidence="10">Catalyzes the post-translational addition of a tyrosine to the C-terminal end of detyrosinated alpha-tubulin.</text>
</comment>
<evidence type="ECO:0000256" key="1">
    <source>
        <dbReference type="ARBA" id="ARBA00001946"/>
    </source>
</evidence>
<dbReference type="EC" id="6.3.2.25" evidence="11"/>
<dbReference type="PROSITE" id="PS51221">
    <property type="entry name" value="TTL"/>
    <property type="match status" value="1"/>
</dbReference>
<dbReference type="GeneID" id="40321117"/>
<dbReference type="InterPro" id="IPR004344">
    <property type="entry name" value="TTL/TTLL_fam"/>
</dbReference>
<evidence type="ECO:0000256" key="10">
    <source>
        <dbReference type="ARBA" id="ARBA00037791"/>
    </source>
</evidence>
<keyword evidence="5 15" id="KW-0436">Ligase</keyword>
<dbReference type="InterPro" id="IPR052492">
    <property type="entry name" value="Tubulin-tyrosine_ligase"/>
</dbReference>
<organism evidence="15 16">
    <name type="scientific">Trypanosoma conorhini</name>
    <dbReference type="NCBI Taxonomy" id="83891"/>
    <lineage>
        <taxon>Eukaryota</taxon>
        <taxon>Discoba</taxon>
        <taxon>Euglenozoa</taxon>
        <taxon>Kinetoplastea</taxon>
        <taxon>Metakinetoplastina</taxon>
        <taxon>Trypanosomatida</taxon>
        <taxon>Trypanosomatidae</taxon>
        <taxon>Trypanosoma</taxon>
    </lineage>
</organism>
<evidence type="ECO:0000313" key="15">
    <source>
        <dbReference type="EMBL" id="RNF06673.1"/>
    </source>
</evidence>
<evidence type="ECO:0000256" key="2">
    <source>
        <dbReference type="ARBA" id="ARBA00001958"/>
    </source>
</evidence>
<comment type="cofactor">
    <cofactor evidence="1">
        <name>Mg(2+)</name>
        <dbReference type="ChEBI" id="CHEBI:18420"/>
    </cofactor>
</comment>
<evidence type="ECO:0000313" key="16">
    <source>
        <dbReference type="Proteomes" id="UP000284403"/>
    </source>
</evidence>
<dbReference type="GO" id="GO:0000226">
    <property type="term" value="P:microtubule cytoskeleton organization"/>
    <property type="evidence" value="ECO:0007669"/>
    <property type="project" value="TreeGrafter"/>
</dbReference>
<comment type="similarity">
    <text evidence="3">Belongs to the tubulin--tyrosine ligase family.</text>
</comment>
<evidence type="ECO:0000256" key="11">
    <source>
        <dbReference type="ARBA" id="ARBA00038960"/>
    </source>
</evidence>
<keyword evidence="9" id="KW-0630">Potassium</keyword>
<evidence type="ECO:0000256" key="13">
    <source>
        <dbReference type="ARBA" id="ARBA00047950"/>
    </source>
</evidence>
<dbReference type="EMBL" id="MKKU01000590">
    <property type="protein sequence ID" value="RNF06673.1"/>
    <property type="molecule type" value="Genomic_DNA"/>
</dbReference>
<proteinExistence type="inferred from homology"/>